<proteinExistence type="predicted"/>
<feature type="domain" description="IFT140 second beta-propeller" evidence="1">
    <location>
        <begin position="32"/>
        <end position="80"/>
    </location>
</feature>
<dbReference type="Pfam" id="PF23385">
    <property type="entry name" value="Beta-prop_IFT140_2nd"/>
    <property type="match status" value="1"/>
</dbReference>
<keyword evidence="3" id="KW-1185">Reference proteome</keyword>
<evidence type="ECO:0000313" key="2">
    <source>
        <dbReference type="EMBL" id="VDP58631.1"/>
    </source>
</evidence>
<accession>A0A3P8EPC9</accession>
<evidence type="ECO:0000259" key="1">
    <source>
        <dbReference type="Pfam" id="PF23385"/>
    </source>
</evidence>
<dbReference type="AlphaFoldDB" id="A0A183GVB3"/>
<dbReference type="OrthoDB" id="5869840at2759"/>
<accession>A0A183GVB3</accession>
<evidence type="ECO:0000313" key="4">
    <source>
        <dbReference type="WBParaSite" id="HPBE_0002663301-mRNA-1"/>
    </source>
</evidence>
<protein>
    <submittedName>
        <fullName evidence="4">TOBE_2 domain-containing protein</fullName>
    </submittedName>
</protein>
<gene>
    <name evidence="2" type="ORF">HPBE_LOCUS26632</name>
</gene>
<dbReference type="Proteomes" id="UP000050761">
    <property type="component" value="Unassembled WGS sequence"/>
</dbReference>
<evidence type="ECO:0000313" key="3">
    <source>
        <dbReference type="Proteomes" id="UP000050761"/>
    </source>
</evidence>
<dbReference type="WBParaSite" id="HPBE_0002663301-mRNA-1">
    <property type="protein sequence ID" value="HPBE_0002663301-mRNA-1"/>
    <property type="gene ID" value="HPBE_0002663301"/>
</dbReference>
<reference evidence="4" key="2">
    <citation type="submission" date="2019-09" db="UniProtKB">
        <authorList>
            <consortium name="WormBaseParasite"/>
        </authorList>
    </citation>
    <scope>IDENTIFICATION</scope>
</reference>
<sequence length="135" mass="15003">MKGKVANWKRRAGETSVENTWRLQTGNQLAGKIAAIQTGPSSFTLINVTSAVHQDLKLNFHVKGIFIQEKQLVVWSDDTVPGFLPHPVLVSKPTFPPFMARLAKSALPYTLNRIGLCYMRSQGINPAHCPSWSMD</sequence>
<dbReference type="InterPro" id="IPR056155">
    <property type="entry name" value="Beta-prop_IFT140_2nd"/>
</dbReference>
<dbReference type="EMBL" id="UZAH01040468">
    <property type="protein sequence ID" value="VDP58631.1"/>
    <property type="molecule type" value="Genomic_DNA"/>
</dbReference>
<reference evidence="2 3" key="1">
    <citation type="submission" date="2018-11" db="EMBL/GenBank/DDBJ databases">
        <authorList>
            <consortium name="Pathogen Informatics"/>
        </authorList>
    </citation>
    <scope>NUCLEOTIDE SEQUENCE [LARGE SCALE GENOMIC DNA]</scope>
</reference>
<name>A0A183GVB3_HELPZ</name>
<organism evidence="3 4">
    <name type="scientific">Heligmosomoides polygyrus</name>
    <name type="common">Parasitic roundworm</name>
    <dbReference type="NCBI Taxonomy" id="6339"/>
    <lineage>
        <taxon>Eukaryota</taxon>
        <taxon>Metazoa</taxon>
        <taxon>Ecdysozoa</taxon>
        <taxon>Nematoda</taxon>
        <taxon>Chromadorea</taxon>
        <taxon>Rhabditida</taxon>
        <taxon>Rhabditina</taxon>
        <taxon>Rhabditomorpha</taxon>
        <taxon>Strongyloidea</taxon>
        <taxon>Heligmosomidae</taxon>
        <taxon>Heligmosomoides</taxon>
    </lineage>
</organism>